<accession>A0A5M3WAW6</accession>
<reference evidence="1 2" key="1">
    <citation type="submission" date="2019-10" db="EMBL/GenBank/DDBJ databases">
        <title>Whole genome shotgun sequence of Acrocarpospora corrugata NBRC 13972.</title>
        <authorList>
            <person name="Ichikawa N."/>
            <person name="Kimura A."/>
            <person name="Kitahashi Y."/>
            <person name="Komaki H."/>
            <person name="Oguchi A."/>
        </authorList>
    </citation>
    <scope>NUCLEOTIDE SEQUENCE [LARGE SCALE GENOMIC DNA]</scope>
    <source>
        <strain evidence="1 2">NBRC 13972</strain>
    </source>
</reference>
<organism evidence="1 2">
    <name type="scientific">Acrocarpospora corrugata</name>
    <dbReference type="NCBI Taxonomy" id="35763"/>
    <lineage>
        <taxon>Bacteria</taxon>
        <taxon>Bacillati</taxon>
        <taxon>Actinomycetota</taxon>
        <taxon>Actinomycetes</taxon>
        <taxon>Streptosporangiales</taxon>
        <taxon>Streptosporangiaceae</taxon>
        <taxon>Acrocarpospora</taxon>
    </lineage>
</organism>
<evidence type="ECO:0000313" key="2">
    <source>
        <dbReference type="Proteomes" id="UP000334990"/>
    </source>
</evidence>
<proteinExistence type="predicted"/>
<gene>
    <name evidence="1" type="ORF">Acor_74480</name>
</gene>
<protein>
    <recommendedName>
        <fullName evidence="3">FxLD family lantipeptide</fullName>
    </recommendedName>
</protein>
<evidence type="ECO:0008006" key="3">
    <source>
        <dbReference type="Google" id="ProtNLM"/>
    </source>
</evidence>
<evidence type="ECO:0000313" key="1">
    <source>
        <dbReference type="EMBL" id="GES05380.1"/>
    </source>
</evidence>
<comment type="caution">
    <text evidence="1">The sequence shown here is derived from an EMBL/GenBank/DDBJ whole genome shotgun (WGS) entry which is preliminary data.</text>
</comment>
<dbReference type="EMBL" id="BLAD01000099">
    <property type="protein sequence ID" value="GES05380.1"/>
    <property type="molecule type" value="Genomic_DNA"/>
</dbReference>
<dbReference type="AlphaFoldDB" id="A0A5M3WAW6"/>
<sequence length="41" mass="4060">MAAEMPAVLDLDVTIVEVGAATEVHPGDTDNGCDTVAGGDC</sequence>
<name>A0A5M3WAW6_9ACTN</name>
<dbReference type="Proteomes" id="UP000334990">
    <property type="component" value="Unassembled WGS sequence"/>
</dbReference>
<dbReference type="RefSeq" id="WP_155341392.1">
    <property type="nucleotide sequence ID" value="NZ_BAAABN010000022.1"/>
</dbReference>
<keyword evidence="2" id="KW-1185">Reference proteome</keyword>